<evidence type="ECO:0000313" key="1">
    <source>
        <dbReference type="EMBL" id="TPV49977.1"/>
    </source>
</evidence>
<dbReference type="Pfam" id="PF08786">
    <property type="entry name" value="DcrB"/>
    <property type="match status" value="1"/>
</dbReference>
<dbReference type="InterPro" id="IPR014894">
    <property type="entry name" value="DcrB/EagT6"/>
</dbReference>
<comment type="caution">
    <text evidence="1">The sequence shown here is derived from an EMBL/GenBank/DDBJ whole genome shotgun (WGS) entry which is preliminary data.</text>
</comment>
<sequence length="145" mass="16522">MNNSLICVEGTLRFDEEIKTQTINMIMFKHGQQITVNRDTLPAGSTFFGHISQQIANAEKILNNFSLVKMDEVKDGTFFTDTLQTIYTFSPSPVTDNRIWQVTCSCLISANEIINFGSMYPDETSMKNEMHRLEHCVKNFSPKIS</sequence>
<proteinExistence type="predicted"/>
<reference evidence="1 2" key="1">
    <citation type="submission" date="2019-06" db="EMBL/GenBank/DDBJ databases">
        <title>Taxogenomics and systematics of the genus Pantoea.</title>
        <authorList>
            <person name="Tambong J.T."/>
        </authorList>
    </citation>
    <scope>NUCLEOTIDE SEQUENCE [LARGE SCALE GENOMIC DNA]</scope>
    <source>
        <strain evidence="1 2">LMG 24200</strain>
    </source>
</reference>
<organism evidence="1 2">
    <name type="scientific">Pantoea deleyi</name>
    <dbReference type="NCBI Taxonomy" id="470932"/>
    <lineage>
        <taxon>Bacteria</taxon>
        <taxon>Pseudomonadati</taxon>
        <taxon>Pseudomonadota</taxon>
        <taxon>Gammaproteobacteria</taxon>
        <taxon>Enterobacterales</taxon>
        <taxon>Erwiniaceae</taxon>
        <taxon>Pantoea</taxon>
    </lineage>
</organism>
<name>A0A506QWL7_9GAMM</name>
<dbReference type="InterPro" id="IPR016123">
    <property type="entry name" value="Mog1/PsbP_a/b/a-sand"/>
</dbReference>
<evidence type="ECO:0000313" key="2">
    <source>
        <dbReference type="Proteomes" id="UP000317747"/>
    </source>
</evidence>
<dbReference type="Proteomes" id="UP000317747">
    <property type="component" value="Unassembled WGS sequence"/>
</dbReference>
<dbReference type="RefSeq" id="WP_128085417.1">
    <property type="nucleotide sequence ID" value="NZ_CP071406.1"/>
</dbReference>
<dbReference type="EMBL" id="VHJA01000008">
    <property type="protein sequence ID" value="TPV49977.1"/>
    <property type="molecule type" value="Genomic_DNA"/>
</dbReference>
<dbReference type="Gene3D" id="3.40.1000.10">
    <property type="entry name" value="Mog1/PsbP, alpha/beta/alpha sandwich"/>
    <property type="match status" value="1"/>
</dbReference>
<accession>A0A506QWL7</accession>
<dbReference type="AlphaFoldDB" id="A0A506QWL7"/>
<gene>
    <name evidence="1" type="ORF">FJW01_00395</name>
</gene>
<keyword evidence="2" id="KW-1185">Reference proteome</keyword>
<protein>
    <submittedName>
        <fullName evidence="1">DUF1795 domain-containing protein</fullName>
    </submittedName>
</protein>
<dbReference type="OrthoDB" id="6548773at2"/>
<dbReference type="SUPFAM" id="SSF55724">
    <property type="entry name" value="Mog1p/PsbP-like"/>
    <property type="match status" value="1"/>
</dbReference>